<reference evidence="1" key="2">
    <citation type="submission" date="2018-08" db="UniProtKB">
        <authorList>
            <consortium name="EnsemblPlants"/>
        </authorList>
    </citation>
    <scope>IDENTIFICATION</scope>
    <source>
        <strain evidence="1">Yugu1</strain>
    </source>
</reference>
<dbReference type="Proteomes" id="UP000004995">
    <property type="component" value="Unassembled WGS sequence"/>
</dbReference>
<accession>K4ANQ8</accession>
<dbReference type="Gramene" id="KQK86164">
    <property type="protein sequence ID" value="KQK86164"/>
    <property type="gene ID" value="SETIT_040555mg"/>
</dbReference>
<dbReference type="EnsemblPlants" id="KQK86164">
    <property type="protein sequence ID" value="KQK86164"/>
    <property type="gene ID" value="SETIT_040555mg"/>
</dbReference>
<name>K4ANQ8_SETIT</name>
<dbReference type="AlphaFoldDB" id="K4ANQ8"/>
<reference evidence="2" key="1">
    <citation type="journal article" date="2012" name="Nat. Biotechnol.">
        <title>Reference genome sequence of the model plant Setaria.</title>
        <authorList>
            <person name="Bennetzen J.L."/>
            <person name="Schmutz J."/>
            <person name="Wang H."/>
            <person name="Percifield R."/>
            <person name="Hawkins J."/>
            <person name="Pontaroli A.C."/>
            <person name="Estep M."/>
            <person name="Feng L."/>
            <person name="Vaughn J.N."/>
            <person name="Grimwood J."/>
            <person name="Jenkins J."/>
            <person name="Barry K."/>
            <person name="Lindquist E."/>
            <person name="Hellsten U."/>
            <person name="Deshpande S."/>
            <person name="Wang X."/>
            <person name="Wu X."/>
            <person name="Mitros T."/>
            <person name="Triplett J."/>
            <person name="Yang X."/>
            <person name="Ye C.Y."/>
            <person name="Mauro-Herrera M."/>
            <person name="Wang L."/>
            <person name="Li P."/>
            <person name="Sharma M."/>
            <person name="Sharma R."/>
            <person name="Ronald P.C."/>
            <person name="Panaud O."/>
            <person name="Kellogg E.A."/>
            <person name="Brutnell T.P."/>
            <person name="Doust A.N."/>
            <person name="Tuskan G.A."/>
            <person name="Rokhsar D."/>
            <person name="Devos K.M."/>
        </authorList>
    </citation>
    <scope>NUCLEOTIDE SEQUENCE [LARGE SCALE GENOMIC DNA]</scope>
    <source>
        <strain evidence="2">cv. Yugu1</strain>
    </source>
</reference>
<evidence type="ECO:0000313" key="2">
    <source>
        <dbReference type="Proteomes" id="UP000004995"/>
    </source>
</evidence>
<keyword evidence="2" id="KW-1185">Reference proteome</keyword>
<sequence length="78" mass="9018">MLFRVNVVHFMCKLMHQLPIDCYNEEGCTLFYGLIGFLTEWCTTYVMYSLSSALLLIMRFSVTLSPPLTGFLFHCLPV</sequence>
<proteinExistence type="predicted"/>
<dbReference type="EMBL" id="AGNK02005284">
    <property type="status" value="NOT_ANNOTATED_CDS"/>
    <property type="molecule type" value="Genomic_DNA"/>
</dbReference>
<dbReference type="HOGENOM" id="CLU_2626667_0_0_1"/>
<dbReference type="InParanoid" id="K4ANQ8"/>
<organism evidence="1 2">
    <name type="scientific">Setaria italica</name>
    <name type="common">Foxtail millet</name>
    <name type="synonym">Panicum italicum</name>
    <dbReference type="NCBI Taxonomy" id="4555"/>
    <lineage>
        <taxon>Eukaryota</taxon>
        <taxon>Viridiplantae</taxon>
        <taxon>Streptophyta</taxon>
        <taxon>Embryophyta</taxon>
        <taxon>Tracheophyta</taxon>
        <taxon>Spermatophyta</taxon>
        <taxon>Magnoliopsida</taxon>
        <taxon>Liliopsida</taxon>
        <taxon>Poales</taxon>
        <taxon>Poaceae</taxon>
        <taxon>PACMAD clade</taxon>
        <taxon>Panicoideae</taxon>
        <taxon>Panicodae</taxon>
        <taxon>Paniceae</taxon>
        <taxon>Cenchrinae</taxon>
        <taxon>Setaria</taxon>
    </lineage>
</organism>
<protein>
    <submittedName>
        <fullName evidence="1">Uncharacterized protein</fullName>
    </submittedName>
</protein>
<evidence type="ECO:0000313" key="1">
    <source>
        <dbReference type="EnsemblPlants" id="KQK86164"/>
    </source>
</evidence>